<dbReference type="Proteomes" id="UP000053555">
    <property type="component" value="Unassembled WGS sequence"/>
</dbReference>
<proteinExistence type="predicted"/>
<feature type="non-terminal residue" evidence="2">
    <location>
        <position position="1"/>
    </location>
</feature>
<feature type="non-terminal residue" evidence="2">
    <location>
        <position position="81"/>
    </location>
</feature>
<accession>A0A0B2NSJ7</accession>
<dbReference type="EMBL" id="KN671247">
    <property type="protein sequence ID" value="KHN00055.1"/>
    <property type="molecule type" value="Genomic_DNA"/>
</dbReference>
<dbReference type="Pfam" id="PF07727">
    <property type="entry name" value="RVT_2"/>
    <property type="match status" value="1"/>
</dbReference>
<protein>
    <submittedName>
        <fullName evidence="2">Putative mitochondrial protein</fullName>
    </submittedName>
</protein>
<feature type="domain" description="Reverse transcriptase Ty1/copia-type" evidence="1">
    <location>
        <begin position="3"/>
        <end position="81"/>
    </location>
</feature>
<gene>
    <name evidence="2" type="ORF">glysoja_035617</name>
</gene>
<dbReference type="InterPro" id="IPR013103">
    <property type="entry name" value="RVT_2"/>
</dbReference>
<organism evidence="2">
    <name type="scientific">Glycine soja</name>
    <name type="common">Wild soybean</name>
    <dbReference type="NCBI Taxonomy" id="3848"/>
    <lineage>
        <taxon>Eukaryota</taxon>
        <taxon>Viridiplantae</taxon>
        <taxon>Streptophyta</taxon>
        <taxon>Embryophyta</taxon>
        <taxon>Tracheophyta</taxon>
        <taxon>Spermatophyta</taxon>
        <taxon>Magnoliopsida</taxon>
        <taxon>eudicotyledons</taxon>
        <taxon>Gunneridae</taxon>
        <taxon>Pentapetalae</taxon>
        <taxon>rosids</taxon>
        <taxon>fabids</taxon>
        <taxon>Fabales</taxon>
        <taxon>Fabaceae</taxon>
        <taxon>Papilionoideae</taxon>
        <taxon>50 kb inversion clade</taxon>
        <taxon>NPAAA clade</taxon>
        <taxon>indigoferoid/millettioid clade</taxon>
        <taxon>Phaseoleae</taxon>
        <taxon>Glycine</taxon>
        <taxon>Glycine subgen. Soja</taxon>
    </lineage>
</organism>
<evidence type="ECO:0000259" key="1">
    <source>
        <dbReference type="Pfam" id="PF07727"/>
    </source>
</evidence>
<name>A0A0B2NSJ7_GLYSO</name>
<sequence>RDEGKILIVCLYVDDLIFTGNCDAMFKEFKKSMMDEFEMSDLGMMHYFLGIEVVQSNAGIFISQKKYVGEILDRFHMQNCN</sequence>
<dbReference type="AlphaFoldDB" id="A0A0B2NSJ7"/>
<evidence type="ECO:0000313" key="2">
    <source>
        <dbReference type="EMBL" id="KHN00055.1"/>
    </source>
</evidence>
<reference evidence="2" key="1">
    <citation type="submission" date="2014-07" db="EMBL/GenBank/DDBJ databases">
        <title>Identification of a novel salt tolerance gene in wild soybean by whole-genome sequencing.</title>
        <authorList>
            <person name="Lam H.-M."/>
            <person name="Qi X."/>
            <person name="Li M.-W."/>
            <person name="Liu X."/>
            <person name="Xie M."/>
            <person name="Ni M."/>
            <person name="Xu X."/>
        </authorList>
    </citation>
    <scope>NUCLEOTIDE SEQUENCE [LARGE SCALE GENOMIC DNA]</scope>
    <source>
        <tissue evidence="2">Root</tissue>
    </source>
</reference>